<evidence type="ECO:0000313" key="2">
    <source>
        <dbReference type="Proteomes" id="UP000277437"/>
    </source>
</evidence>
<dbReference type="RefSeq" id="WP_269471959.1">
    <property type="nucleotide sequence ID" value="NZ_CP118137.1"/>
</dbReference>
<proteinExistence type="predicted"/>
<dbReference type="Pfam" id="PF02413">
    <property type="entry name" value="Caudo_TAP"/>
    <property type="match status" value="1"/>
</dbReference>
<dbReference type="InterPro" id="IPR003458">
    <property type="entry name" value="Phage_T4_Gp38_tail_assem"/>
</dbReference>
<dbReference type="AlphaFoldDB" id="A0AAX3G0L0"/>
<accession>A0AAX3G0L0</accession>
<dbReference type="Proteomes" id="UP000277437">
    <property type="component" value="Chromosome"/>
</dbReference>
<sequence length="156" mass="17284">MMKVLSAHTPCWNDVAHTTLNLYVTFEDTKDSLGEIIFTASPNDPESHGRDLFDRAVALEFGDIAEPGVDMIKSNVLLQRAELTAVTNSVIEKLQADVNILQDSVELEIATDKEIAALATKKVSLSAWKKYRVLLSRVQEQEGFPTVVEWPEAPGE</sequence>
<gene>
    <name evidence="1" type="ORF">NCTC7357_04965</name>
</gene>
<evidence type="ECO:0000313" key="1">
    <source>
        <dbReference type="EMBL" id="VEF76594.1"/>
    </source>
</evidence>
<organism evidence="1 2">
    <name type="scientific">Pseudomonas chlororaphis</name>
    <dbReference type="NCBI Taxonomy" id="587753"/>
    <lineage>
        <taxon>Bacteria</taxon>
        <taxon>Pseudomonadati</taxon>
        <taxon>Pseudomonadota</taxon>
        <taxon>Gammaproteobacteria</taxon>
        <taxon>Pseudomonadales</taxon>
        <taxon>Pseudomonadaceae</taxon>
        <taxon>Pseudomonas</taxon>
    </lineage>
</organism>
<dbReference type="EMBL" id="LR134334">
    <property type="protein sequence ID" value="VEF76594.1"/>
    <property type="molecule type" value="Genomic_DNA"/>
</dbReference>
<reference evidence="1 2" key="1">
    <citation type="submission" date="2018-12" db="EMBL/GenBank/DDBJ databases">
        <authorList>
            <consortium name="Pathogen Informatics"/>
        </authorList>
    </citation>
    <scope>NUCLEOTIDE SEQUENCE [LARGE SCALE GENOMIC DNA]</scope>
    <source>
        <strain evidence="1 2">NCTC7357</strain>
    </source>
</reference>
<name>A0AAX3G0L0_9PSED</name>
<protein>
    <submittedName>
        <fullName evidence="1">Tail fiber assembly domain protein</fullName>
    </submittedName>
</protein>